<evidence type="ECO:0000313" key="1">
    <source>
        <dbReference type="EMBL" id="MBB3978895.1"/>
    </source>
</evidence>
<comment type="caution">
    <text evidence="1">The sequence shown here is derived from an EMBL/GenBank/DDBJ whole genome shotgun (WGS) entry which is preliminary data.</text>
</comment>
<protein>
    <submittedName>
        <fullName evidence="1">Uncharacterized protein</fullName>
    </submittedName>
</protein>
<accession>A0A7W6D911</accession>
<proteinExistence type="predicted"/>
<evidence type="ECO:0000313" key="2">
    <source>
        <dbReference type="Proteomes" id="UP000574761"/>
    </source>
</evidence>
<gene>
    <name evidence="1" type="ORF">GGQ64_004130</name>
</gene>
<organism evidence="1 2">
    <name type="scientific">Mycoplana azooxidifex</name>
    <dbReference type="NCBI Taxonomy" id="1636188"/>
    <lineage>
        <taxon>Bacteria</taxon>
        <taxon>Pseudomonadati</taxon>
        <taxon>Pseudomonadota</taxon>
        <taxon>Alphaproteobacteria</taxon>
        <taxon>Hyphomicrobiales</taxon>
        <taxon>Rhizobiaceae</taxon>
        <taxon>Mycoplana</taxon>
    </lineage>
</organism>
<reference evidence="1 2" key="1">
    <citation type="submission" date="2020-08" db="EMBL/GenBank/DDBJ databases">
        <title>Genomic Encyclopedia of Type Strains, Phase IV (KMG-IV): sequencing the most valuable type-strain genomes for metagenomic binning, comparative biology and taxonomic classification.</title>
        <authorList>
            <person name="Goeker M."/>
        </authorList>
    </citation>
    <scope>NUCLEOTIDE SEQUENCE [LARGE SCALE GENOMIC DNA]</scope>
    <source>
        <strain evidence="1 2">DSM 100211</strain>
    </source>
</reference>
<sequence length="166" mass="18603">MANDGEDHLPEWVEVLGRGPIRVTELTDENELATEMGERLDALLKSHNGLEPNATGWRQLALELALKYDPLFRIDTPDDRSNTGGRPVGMGNFMLRSRMKANMRGGQSQAEAARTISKQSKGEISFKTANNALSRKGQAPDFMRRWPHEWKADRAMRLAAAKLSQE</sequence>
<keyword evidence="2" id="KW-1185">Reference proteome</keyword>
<dbReference type="EMBL" id="JACIEE010000008">
    <property type="protein sequence ID" value="MBB3978895.1"/>
    <property type="molecule type" value="Genomic_DNA"/>
</dbReference>
<name>A0A7W6D911_9HYPH</name>
<dbReference type="Proteomes" id="UP000574761">
    <property type="component" value="Unassembled WGS sequence"/>
</dbReference>
<dbReference type="AlphaFoldDB" id="A0A7W6D911"/>
<dbReference type="RefSeq" id="WP_183807137.1">
    <property type="nucleotide sequence ID" value="NZ_JACIEE010000008.1"/>
</dbReference>